<organism evidence="2 3">
    <name type="scientific">Moniliophthora roreri (strain MCA 2997)</name>
    <name type="common">Cocoa frosty pod rot fungus</name>
    <name type="synonym">Crinipellis roreri</name>
    <dbReference type="NCBI Taxonomy" id="1381753"/>
    <lineage>
        <taxon>Eukaryota</taxon>
        <taxon>Fungi</taxon>
        <taxon>Dikarya</taxon>
        <taxon>Basidiomycota</taxon>
        <taxon>Agaricomycotina</taxon>
        <taxon>Agaricomycetes</taxon>
        <taxon>Agaricomycetidae</taxon>
        <taxon>Agaricales</taxon>
        <taxon>Marasmiineae</taxon>
        <taxon>Marasmiaceae</taxon>
        <taxon>Moniliophthora</taxon>
    </lineage>
</organism>
<feature type="compositionally biased region" description="Low complexity" evidence="1">
    <location>
        <begin position="1"/>
        <end position="15"/>
    </location>
</feature>
<comment type="caution">
    <text evidence="2">The sequence shown here is derived from an EMBL/GenBank/DDBJ whole genome shotgun (WGS) entry which is preliminary data.</text>
</comment>
<evidence type="ECO:0000256" key="1">
    <source>
        <dbReference type="SAM" id="MobiDB-lite"/>
    </source>
</evidence>
<dbReference type="AlphaFoldDB" id="V2WKG3"/>
<protein>
    <submittedName>
        <fullName evidence="2">Uncharacterized protein</fullName>
    </submittedName>
</protein>
<proteinExistence type="predicted"/>
<sequence>MSAEASSSTQQSTDSYKTVEEYSASSIPDLGDYTYPQLTHIWNNLEVLKAMSLEMPIIKFLAEVSEPEYPPLPIYKPDWLATLEAWEEQLAKWKWWQVAYEEIENGQIMVWLEEVKKAEKED</sequence>
<accession>V2WKG3</accession>
<dbReference type="HOGENOM" id="CLU_126893_1_0_1"/>
<evidence type="ECO:0000313" key="2">
    <source>
        <dbReference type="EMBL" id="ESK82087.1"/>
    </source>
</evidence>
<name>V2WKG3_MONRO</name>
<dbReference type="Proteomes" id="UP000017559">
    <property type="component" value="Unassembled WGS sequence"/>
</dbReference>
<feature type="region of interest" description="Disordered" evidence="1">
    <location>
        <begin position="1"/>
        <end position="20"/>
    </location>
</feature>
<evidence type="ECO:0000313" key="3">
    <source>
        <dbReference type="Proteomes" id="UP000017559"/>
    </source>
</evidence>
<keyword evidence="3" id="KW-1185">Reference proteome</keyword>
<dbReference type="EMBL" id="AWSO01002078">
    <property type="protein sequence ID" value="ESK82087.1"/>
    <property type="molecule type" value="Genomic_DNA"/>
</dbReference>
<dbReference type="KEGG" id="mrr:Moror_3527"/>
<gene>
    <name evidence="2" type="ORF">Moror_3527</name>
</gene>
<reference evidence="2 3" key="1">
    <citation type="journal article" date="2014" name="BMC Genomics">
        <title>Genome and secretome analysis of the hemibiotrophic fungal pathogen, Moniliophthora roreri, which causes frosty pod rot disease of cacao: mechanisms of the biotrophic and necrotrophic phases.</title>
        <authorList>
            <person name="Meinhardt L.W."/>
            <person name="Costa G.G.L."/>
            <person name="Thomazella D.P.T."/>
            <person name="Teixeira P.J.P.L."/>
            <person name="Carazzolle M.F."/>
            <person name="Schuster S.C."/>
            <person name="Carlson J.E."/>
            <person name="Guiltinan M.J."/>
            <person name="Mieczkowski P."/>
            <person name="Farmer A."/>
            <person name="Ramaraj T."/>
            <person name="Crozier J."/>
            <person name="Davis R.E."/>
            <person name="Shao J."/>
            <person name="Melnick R.L."/>
            <person name="Pereira G.A.G."/>
            <person name="Bailey B.A."/>
        </authorList>
    </citation>
    <scope>NUCLEOTIDE SEQUENCE [LARGE SCALE GENOMIC DNA]</scope>
    <source>
        <strain evidence="2 3">MCA 2997</strain>
    </source>
</reference>